<dbReference type="RefSeq" id="XP_028277921.1">
    <property type="nucleotide sequence ID" value="XM_028422120.1"/>
</dbReference>
<dbReference type="GeneID" id="114446476"/>
<dbReference type="AlphaFoldDB" id="A0A6P7JR19"/>
<organism evidence="1 2">
    <name type="scientific">Parambassis ranga</name>
    <name type="common">Indian glassy fish</name>
    <dbReference type="NCBI Taxonomy" id="210632"/>
    <lineage>
        <taxon>Eukaryota</taxon>
        <taxon>Metazoa</taxon>
        <taxon>Chordata</taxon>
        <taxon>Craniata</taxon>
        <taxon>Vertebrata</taxon>
        <taxon>Euteleostomi</taxon>
        <taxon>Actinopterygii</taxon>
        <taxon>Neopterygii</taxon>
        <taxon>Teleostei</taxon>
        <taxon>Neoteleostei</taxon>
        <taxon>Acanthomorphata</taxon>
        <taxon>Ovalentaria</taxon>
        <taxon>Ambassidae</taxon>
        <taxon>Parambassis</taxon>
    </lineage>
</organism>
<keyword evidence="1" id="KW-1185">Reference proteome</keyword>
<sequence>MSGEQQAAFRQSLIGELGGSRVTYGGVGVIALALSMLFDQVAQHVRVQGSSTEGHLSTQGPQAMMIFGISTSSRIGQLINSYLRLIPGIANNQETMAETTELYDSLLKLELLDHYERMINKKRMSSVSMQQWLAGAAFHLHLRLHQVRLNSVPLGSAKSLRFSYKTGLNHLIQGYAAYLRRNIQETAAPGPHHTAIMQPVVQKKPQALVTRIINAQDLERNRNFFIYREKAFQNLLRQREDFELRSN</sequence>
<reference evidence="2" key="1">
    <citation type="submission" date="2025-08" db="UniProtKB">
        <authorList>
            <consortium name="RefSeq"/>
        </authorList>
    </citation>
    <scope>IDENTIFICATION</scope>
</reference>
<accession>A0A6P7JR19</accession>
<name>A0A6P7JR19_9TELE</name>
<dbReference type="InParanoid" id="A0A6P7JR19"/>
<dbReference type="OrthoDB" id="8677105at2759"/>
<evidence type="ECO:0000313" key="1">
    <source>
        <dbReference type="Proteomes" id="UP000515145"/>
    </source>
</evidence>
<gene>
    <name evidence="2" type="primary">LOC114446476</name>
</gene>
<dbReference type="Proteomes" id="UP000515145">
    <property type="component" value="Chromosome 14"/>
</dbReference>
<protein>
    <submittedName>
        <fullName evidence="2">Uncharacterized protein LOC114446476</fullName>
    </submittedName>
</protein>
<evidence type="ECO:0000313" key="2">
    <source>
        <dbReference type="RefSeq" id="XP_028277921.1"/>
    </source>
</evidence>
<proteinExistence type="predicted"/>